<dbReference type="AlphaFoldDB" id="M7BYA9"/>
<name>M7BYA9_CHEMY</name>
<dbReference type="InterPro" id="IPR001841">
    <property type="entry name" value="Znf_RING"/>
</dbReference>
<dbReference type="Gene3D" id="1.25.40.10">
    <property type="entry name" value="Tetratricopeptide repeat domain"/>
    <property type="match status" value="1"/>
</dbReference>
<dbReference type="SUPFAM" id="SSF88697">
    <property type="entry name" value="PUA domain-like"/>
    <property type="match status" value="1"/>
</dbReference>
<keyword evidence="7" id="KW-0802">TPR repeat</keyword>
<feature type="region of interest" description="Disordered" evidence="8">
    <location>
        <begin position="1"/>
        <end position="61"/>
    </location>
</feature>
<dbReference type="InterPro" id="IPR003111">
    <property type="entry name" value="Lon_prtase_N"/>
</dbReference>
<dbReference type="InterPro" id="IPR017907">
    <property type="entry name" value="Znf_RING_CS"/>
</dbReference>
<keyword evidence="5" id="KW-0862">Zinc</keyword>
<evidence type="ECO:0000256" key="2">
    <source>
        <dbReference type="ARBA" id="ARBA00022553"/>
    </source>
</evidence>
<feature type="compositionally biased region" description="Basic and acidic residues" evidence="8">
    <location>
        <begin position="658"/>
        <end position="670"/>
    </location>
</feature>
<feature type="region of interest" description="Disordered" evidence="8">
    <location>
        <begin position="429"/>
        <end position="505"/>
    </location>
</feature>
<sequence>MSEKDGSESLKAGASQKDENGQTVEEAGSVKSSGREEDEPEPVALTRKRPEAKPSSKPIAAEEPVDQALKVCFCADSLNMQIGQGISNVIEKAETSFGIPSPSEISSEAKVVTGGRQRAEASITGGVGDSSSSPISGAFGVLSTLSTAVQSTGKSVISGGLDALEFIGKKTMDVIAEGDPGFKKTKGLMNRNSTLSQVLREAKEKEEQRTATEVTIATEKKAHYGLLFDEFQGLSHLEALEMLSRESDSKVKSVINALSGEELDMLKVELEQLKEAFSLAEFYDDEEEEKKGDEDFTKEITALFFELHVSAKPDKLATARKSAHEWIERLNMETPKERKTSKENQQLDSGDADRDVKTSVEDIHAFAIRSLAQLTAYSIEMFHKTAALVLHGQKQEVSATGRAKALSHGTGEETVQNDKTGTAELLLPTENLGGHLPFPLPVFGREDQKDQGKEKEKDKKEEKEKDKKEGDKKDKKKKKREKKGEGDEDDSSSSSSSDSDSEETNMAVTLKQVDKETHGDVGKVTVKTAPDDVSLRLCRSEVYVALQQYSEALEDLEVVCRSEPEEFEGYFRKGKVLLEMGQKSDALLQFHHCLALNPSFPAAQREMEKLLTQDDSPLPGTVVELLNAASLDFKSSSSGKEGAGPLLRPSAAGEYGQDPERETEDGKGETLSELSQLEPRIPQQPAWWLRRRKDSGTSTERQEGRSLGIGEETAGAKSSHRLEPELRDLLSVSDLECSLCIRMFFEPVTTPCGHTFCKECLERCLDHRPNCPLCKQSLREYLKAGKYNPTVLLVEIMAATFPSQLADRKMVHEAEMAELSNLTKNIPIFVCTMSFPGISCPLHVFEPRYRLMMRRCQETGTKMFGMCMYESGKSFADYGCMLEIQHMEFLADGRSLVDTIGRRRFRVLRRGHRDGYNTADIEYLEDEKVEGEELAELQLLHECTYQQAQKFCEHGDAALRQILMHRGPLPEKEEDIQAAKDGPAWCWWLISILPLDPSDQLRLFATTSLRARLTQLKHILTGILQHRDYGHQLTDVRPRGRI</sequence>
<evidence type="ECO:0000256" key="6">
    <source>
        <dbReference type="PROSITE-ProRule" id="PRU00175"/>
    </source>
</evidence>
<accession>M7BYA9</accession>
<dbReference type="InterPro" id="IPR015947">
    <property type="entry name" value="PUA-like_sf"/>
</dbReference>
<evidence type="ECO:0000313" key="11">
    <source>
        <dbReference type="EMBL" id="EMP37063.1"/>
    </source>
</evidence>
<dbReference type="InterPro" id="IPR046336">
    <property type="entry name" value="Lon_prtase_N_sf"/>
</dbReference>
<feature type="domain" description="RING-type" evidence="9">
    <location>
        <begin position="737"/>
        <end position="775"/>
    </location>
</feature>
<evidence type="ECO:0000259" key="10">
    <source>
        <dbReference type="PROSITE" id="PS51787"/>
    </source>
</evidence>
<gene>
    <name evidence="11" type="ORF">UY3_05767</name>
</gene>
<dbReference type="Proteomes" id="UP000031443">
    <property type="component" value="Unassembled WGS sequence"/>
</dbReference>
<dbReference type="InterPro" id="IPR013083">
    <property type="entry name" value="Znf_RING/FYVE/PHD"/>
</dbReference>
<dbReference type="CDD" id="cd16514">
    <property type="entry name" value="RING-HC_LONFs_rpt2"/>
    <property type="match status" value="1"/>
</dbReference>
<feature type="region of interest" description="Disordered" evidence="8">
    <location>
        <begin position="329"/>
        <end position="355"/>
    </location>
</feature>
<evidence type="ECO:0000256" key="8">
    <source>
        <dbReference type="SAM" id="MobiDB-lite"/>
    </source>
</evidence>
<dbReference type="PROSITE" id="PS00518">
    <property type="entry name" value="ZF_RING_1"/>
    <property type="match status" value="1"/>
</dbReference>
<dbReference type="PANTHER" id="PTHR23327">
    <property type="entry name" value="RING FINGER PROTEIN 127"/>
    <property type="match status" value="1"/>
</dbReference>
<dbReference type="GO" id="GO:0061630">
    <property type="term" value="F:ubiquitin protein ligase activity"/>
    <property type="evidence" value="ECO:0007669"/>
    <property type="project" value="TreeGrafter"/>
</dbReference>
<dbReference type="PROSITE" id="PS51787">
    <property type="entry name" value="LON_N"/>
    <property type="match status" value="1"/>
</dbReference>
<dbReference type="InterPro" id="IPR011990">
    <property type="entry name" value="TPR-like_helical_dom_sf"/>
</dbReference>
<evidence type="ECO:0000256" key="4">
    <source>
        <dbReference type="ARBA" id="ARBA00022771"/>
    </source>
</evidence>
<dbReference type="Gene3D" id="3.30.40.10">
    <property type="entry name" value="Zinc/RING finger domain, C3HC4 (zinc finger)"/>
    <property type="match status" value="1"/>
</dbReference>
<dbReference type="Gene3D" id="2.30.130.40">
    <property type="entry name" value="LON domain-like"/>
    <property type="match status" value="1"/>
</dbReference>
<dbReference type="InterPro" id="IPR007998">
    <property type="entry name" value="DUF719"/>
</dbReference>
<organism evidence="11 12">
    <name type="scientific">Chelonia mydas</name>
    <name type="common">Green sea-turtle</name>
    <name type="synonym">Chelonia agassizi</name>
    <dbReference type="NCBI Taxonomy" id="8469"/>
    <lineage>
        <taxon>Eukaryota</taxon>
        <taxon>Metazoa</taxon>
        <taxon>Chordata</taxon>
        <taxon>Craniata</taxon>
        <taxon>Vertebrata</taxon>
        <taxon>Euteleostomi</taxon>
        <taxon>Archelosauria</taxon>
        <taxon>Testudinata</taxon>
        <taxon>Testudines</taxon>
        <taxon>Cryptodira</taxon>
        <taxon>Durocryptodira</taxon>
        <taxon>Americhelydia</taxon>
        <taxon>Chelonioidea</taxon>
        <taxon>Cheloniidae</taxon>
        <taxon>Chelonia</taxon>
    </lineage>
</organism>
<evidence type="ECO:0000256" key="3">
    <source>
        <dbReference type="ARBA" id="ARBA00022723"/>
    </source>
</evidence>
<feature type="region of interest" description="Disordered" evidence="8">
    <location>
        <begin position="400"/>
        <end position="419"/>
    </location>
</feature>
<feature type="region of interest" description="Disordered" evidence="8">
    <location>
        <begin position="634"/>
        <end position="721"/>
    </location>
</feature>
<feature type="repeat" description="TPR" evidence="7">
    <location>
        <begin position="567"/>
        <end position="600"/>
    </location>
</feature>
<dbReference type="SMART" id="SM00184">
    <property type="entry name" value="RING"/>
    <property type="match status" value="1"/>
</dbReference>
<dbReference type="EMBL" id="KB523139">
    <property type="protein sequence ID" value="EMP37063.1"/>
    <property type="molecule type" value="Genomic_DNA"/>
</dbReference>
<dbReference type="SUPFAM" id="SSF57850">
    <property type="entry name" value="RING/U-box"/>
    <property type="match status" value="1"/>
</dbReference>
<reference evidence="12" key="1">
    <citation type="journal article" date="2013" name="Nat. Genet.">
        <title>The draft genomes of soft-shell turtle and green sea turtle yield insights into the development and evolution of the turtle-specific body plan.</title>
        <authorList>
            <person name="Wang Z."/>
            <person name="Pascual-Anaya J."/>
            <person name="Zadissa A."/>
            <person name="Li W."/>
            <person name="Niimura Y."/>
            <person name="Huang Z."/>
            <person name="Li C."/>
            <person name="White S."/>
            <person name="Xiong Z."/>
            <person name="Fang D."/>
            <person name="Wang B."/>
            <person name="Ming Y."/>
            <person name="Chen Y."/>
            <person name="Zheng Y."/>
            <person name="Kuraku S."/>
            <person name="Pignatelli M."/>
            <person name="Herrero J."/>
            <person name="Beal K."/>
            <person name="Nozawa M."/>
            <person name="Li Q."/>
            <person name="Wang J."/>
            <person name="Zhang H."/>
            <person name="Yu L."/>
            <person name="Shigenobu S."/>
            <person name="Wang J."/>
            <person name="Liu J."/>
            <person name="Flicek P."/>
            <person name="Searle S."/>
            <person name="Wang J."/>
            <person name="Kuratani S."/>
            <person name="Yin Y."/>
            <person name="Aken B."/>
            <person name="Zhang G."/>
            <person name="Irie N."/>
        </authorList>
    </citation>
    <scope>NUCLEOTIDE SEQUENCE [LARGE SCALE GENOMIC DNA]</scope>
</reference>
<dbReference type="GO" id="GO:0005737">
    <property type="term" value="C:cytoplasm"/>
    <property type="evidence" value="ECO:0007669"/>
    <property type="project" value="UniProtKB-ARBA"/>
</dbReference>
<evidence type="ECO:0000256" key="1">
    <source>
        <dbReference type="ARBA" id="ARBA00006903"/>
    </source>
</evidence>
<dbReference type="InterPro" id="IPR019734">
    <property type="entry name" value="TPR_rpt"/>
</dbReference>
<proteinExistence type="inferred from homology"/>
<dbReference type="PANTHER" id="PTHR23327:SF50">
    <property type="entry name" value="LON PEPTIDASE N-TERMINAL DOMAIN AND RING FINGER PROTEIN 1"/>
    <property type="match status" value="1"/>
</dbReference>
<comment type="similarity">
    <text evidence="1">Belongs to the FAM114 family.</text>
</comment>
<evidence type="ECO:0000256" key="5">
    <source>
        <dbReference type="ARBA" id="ARBA00022833"/>
    </source>
</evidence>
<evidence type="ECO:0000313" key="12">
    <source>
        <dbReference type="Proteomes" id="UP000031443"/>
    </source>
</evidence>
<dbReference type="STRING" id="8469.M7BYA9"/>
<keyword evidence="12" id="KW-1185">Reference proteome</keyword>
<feature type="compositionally biased region" description="Basic and acidic residues" evidence="8">
    <location>
        <begin position="444"/>
        <end position="473"/>
    </location>
</feature>
<dbReference type="Pfam" id="PF02190">
    <property type="entry name" value="LON_substr_bdg"/>
    <property type="match status" value="1"/>
</dbReference>
<evidence type="ECO:0000256" key="7">
    <source>
        <dbReference type="PROSITE-ProRule" id="PRU00339"/>
    </source>
</evidence>
<dbReference type="SMART" id="SM00464">
    <property type="entry name" value="LON"/>
    <property type="match status" value="1"/>
</dbReference>
<dbReference type="Pfam" id="PF13923">
    <property type="entry name" value="zf-C3HC4_2"/>
    <property type="match status" value="1"/>
</dbReference>
<feature type="domain" description="Lon N-terminal" evidence="10">
    <location>
        <begin position="816"/>
        <end position="1024"/>
    </location>
</feature>
<dbReference type="eggNOG" id="KOG4159">
    <property type="taxonomic scope" value="Eukaryota"/>
</dbReference>
<evidence type="ECO:0000259" key="9">
    <source>
        <dbReference type="PROSITE" id="PS50089"/>
    </source>
</evidence>
<dbReference type="SMART" id="SM00028">
    <property type="entry name" value="TPR"/>
    <property type="match status" value="2"/>
</dbReference>
<dbReference type="SUPFAM" id="SSF48452">
    <property type="entry name" value="TPR-like"/>
    <property type="match status" value="1"/>
</dbReference>
<dbReference type="Pfam" id="PF05334">
    <property type="entry name" value="DUF719"/>
    <property type="match status" value="1"/>
</dbReference>
<keyword evidence="2" id="KW-0597">Phosphoprotein</keyword>
<feature type="compositionally biased region" description="Basic and acidic residues" evidence="8">
    <location>
        <begin position="329"/>
        <end position="342"/>
    </location>
</feature>
<dbReference type="PROSITE" id="PS50005">
    <property type="entry name" value="TPR"/>
    <property type="match status" value="1"/>
</dbReference>
<keyword evidence="3" id="KW-0479">Metal-binding</keyword>
<evidence type="ECO:0008006" key="13">
    <source>
        <dbReference type="Google" id="ProtNLM"/>
    </source>
</evidence>
<dbReference type="GO" id="GO:0008270">
    <property type="term" value="F:zinc ion binding"/>
    <property type="evidence" value="ECO:0007669"/>
    <property type="project" value="UniProtKB-KW"/>
</dbReference>
<keyword evidence="4 6" id="KW-0863">Zinc-finger</keyword>
<protein>
    <recommendedName>
        <fullName evidence="13">LON peptidase N-terminal domain and RING finger protein 3</fullName>
    </recommendedName>
</protein>
<dbReference type="PROSITE" id="PS50089">
    <property type="entry name" value="ZF_RING_2"/>
    <property type="match status" value="1"/>
</dbReference>